<organism evidence="1 2">
    <name type="scientific">Vibrio sagamiensis NBRC 104589</name>
    <dbReference type="NCBI Taxonomy" id="1219064"/>
    <lineage>
        <taxon>Bacteria</taxon>
        <taxon>Pseudomonadati</taxon>
        <taxon>Pseudomonadota</taxon>
        <taxon>Gammaproteobacteria</taxon>
        <taxon>Vibrionales</taxon>
        <taxon>Vibrionaceae</taxon>
        <taxon>Vibrio</taxon>
    </lineage>
</organism>
<comment type="caution">
    <text evidence="1">The sequence shown here is derived from an EMBL/GenBank/DDBJ whole genome shotgun (WGS) entry which is preliminary data.</text>
</comment>
<dbReference type="EMBL" id="BJXJ01000020">
    <property type="protein sequence ID" value="GEM76135.1"/>
    <property type="molecule type" value="Genomic_DNA"/>
</dbReference>
<dbReference type="AlphaFoldDB" id="A0A511QFQ2"/>
<dbReference type="RefSeq" id="WP_039982262.1">
    <property type="nucleotide sequence ID" value="NZ_BAOJ01000098.1"/>
</dbReference>
<proteinExistence type="predicted"/>
<name>A0A511QFQ2_9VIBR</name>
<accession>A0A511QFQ2</accession>
<evidence type="ECO:0000313" key="1">
    <source>
        <dbReference type="EMBL" id="GEM76135.1"/>
    </source>
</evidence>
<protein>
    <recommendedName>
        <fullName evidence="3">Flavodoxin</fullName>
    </recommendedName>
</protein>
<reference evidence="1 2" key="1">
    <citation type="submission" date="2019-07" db="EMBL/GenBank/DDBJ databases">
        <title>Whole genome shotgun sequence of Vibrio sagamiensis NBRC 104589.</title>
        <authorList>
            <person name="Hosoyama A."/>
            <person name="Uohara A."/>
            <person name="Ohji S."/>
            <person name="Ichikawa N."/>
        </authorList>
    </citation>
    <scope>NUCLEOTIDE SEQUENCE [LARGE SCALE GENOMIC DNA]</scope>
    <source>
        <strain evidence="1 2">NBRC 104589</strain>
    </source>
</reference>
<keyword evidence="2" id="KW-1185">Reference proteome</keyword>
<sequence length="169" mass="19687">MNKNQLECINSKNLWLHNLVEVEFPTKESLEGRKLYFQRLEKLSYQKLELDTLTQYEAVLSEEDIFRVDFHRLTVMYAVMQSKHWSDKHEQEMIIEYLTQIILTPGIDLYVGFKDGNPIGAAMVTQDEKTMLISDLFTSKSLSTSQFVCDLIRKITDIESLSKVVLLES</sequence>
<evidence type="ECO:0008006" key="3">
    <source>
        <dbReference type="Google" id="ProtNLM"/>
    </source>
</evidence>
<evidence type="ECO:0000313" key="2">
    <source>
        <dbReference type="Proteomes" id="UP000321922"/>
    </source>
</evidence>
<gene>
    <name evidence="1" type="ORF">VSA01S_22470</name>
</gene>
<dbReference type="OrthoDB" id="5906376at2"/>
<dbReference type="Proteomes" id="UP000321922">
    <property type="component" value="Unassembled WGS sequence"/>
</dbReference>
<dbReference type="Gene3D" id="3.40.630.30">
    <property type="match status" value="1"/>
</dbReference>